<dbReference type="RefSeq" id="WP_022604968.1">
    <property type="nucleotide sequence ID" value="NZ_ASSJ01000017.1"/>
</dbReference>
<proteinExistence type="predicted"/>
<accession>U5DPI8</accession>
<dbReference type="PROSITE" id="PS50042">
    <property type="entry name" value="CNMP_BINDING_3"/>
    <property type="match status" value="1"/>
</dbReference>
<reference evidence="3 4" key="1">
    <citation type="submission" date="2013-05" db="EMBL/GenBank/DDBJ databases">
        <title>Draft genome sequence of Rubidibacter lacunae KORDI 51-2.</title>
        <authorList>
            <person name="Choi D.H."/>
            <person name="Noh J.H."/>
            <person name="Kwon K.-K."/>
            <person name="Lee J.-H."/>
            <person name="Ryu J.-Y."/>
        </authorList>
    </citation>
    <scope>NUCLEOTIDE SEQUENCE [LARGE SCALE GENOMIC DNA]</scope>
    <source>
        <strain evidence="3 4">KORDI 51-2</strain>
    </source>
</reference>
<dbReference type="CDD" id="cd17036">
    <property type="entry name" value="T3SC_YbjN-like_1"/>
    <property type="match status" value="1"/>
</dbReference>
<dbReference type="InterPro" id="IPR019660">
    <property type="entry name" value="Put_sensory_transdc_reg_YbjN"/>
</dbReference>
<dbReference type="EMBL" id="ASSJ01000017">
    <property type="protein sequence ID" value="ERN42519.1"/>
    <property type="molecule type" value="Genomic_DNA"/>
</dbReference>
<organism evidence="3 4">
    <name type="scientific">Rubidibacter lacunae KORDI 51-2</name>
    <dbReference type="NCBI Taxonomy" id="582515"/>
    <lineage>
        <taxon>Bacteria</taxon>
        <taxon>Bacillati</taxon>
        <taxon>Cyanobacteriota</taxon>
        <taxon>Cyanophyceae</taxon>
        <taxon>Oscillatoriophycideae</taxon>
        <taxon>Chroococcales</taxon>
        <taxon>Aphanothecaceae</taxon>
        <taxon>Rubidibacter</taxon>
    </lineage>
</organism>
<protein>
    <recommendedName>
        <fullName evidence="2">Cyclic nucleotide-binding domain-containing protein</fullName>
    </recommendedName>
</protein>
<feature type="domain" description="Cyclic nucleotide-binding" evidence="2">
    <location>
        <begin position="19"/>
        <end position="98"/>
    </location>
</feature>
<dbReference type="AlphaFoldDB" id="U5DPI8"/>
<dbReference type="Proteomes" id="UP000016960">
    <property type="component" value="Unassembled WGS sequence"/>
</dbReference>
<comment type="caution">
    <text evidence="3">The sequence shown here is derived from an EMBL/GenBank/DDBJ whole genome shotgun (WGS) entry which is preliminary data.</text>
</comment>
<dbReference type="PATRIC" id="fig|582515.4.peg.937"/>
<dbReference type="STRING" id="582515.KR51_00008370"/>
<evidence type="ECO:0000313" key="3">
    <source>
        <dbReference type="EMBL" id="ERN42519.1"/>
    </source>
</evidence>
<keyword evidence="4" id="KW-1185">Reference proteome</keyword>
<evidence type="ECO:0000313" key="4">
    <source>
        <dbReference type="Proteomes" id="UP000016960"/>
    </source>
</evidence>
<dbReference type="eggNOG" id="ENOG50314XV">
    <property type="taxonomic scope" value="Bacteria"/>
</dbReference>
<sequence length="169" mass="18559">MTTQQALSADSPSAADSATAAELDPETFATHAEAIETVIYSLDQDNSAMVHRNEDGSRLWRFRYGTVEVYVQLTGETDDDLFLAWSKVMDLPANDDPRLLRKLLEMNWSATFETRFGIFNEDIVVLSNRSVADLSPGEIARAIALVASIADEHDESLQAEFGASDRAGS</sequence>
<dbReference type="InParanoid" id="U5DPI8"/>
<dbReference type="Pfam" id="PF10722">
    <property type="entry name" value="YbjN"/>
    <property type="match status" value="1"/>
</dbReference>
<feature type="region of interest" description="Disordered" evidence="1">
    <location>
        <begin position="1"/>
        <end position="21"/>
    </location>
</feature>
<evidence type="ECO:0000259" key="2">
    <source>
        <dbReference type="PROSITE" id="PS50042"/>
    </source>
</evidence>
<dbReference type="Gene3D" id="3.30.1460.10">
    <property type="match status" value="1"/>
</dbReference>
<evidence type="ECO:0000256" key="1">
    <source>
        <dbReference type="SAM" id="MobiDB-lite"/>
    </source>
</evidence>
<dbReference type="InterPro" id="IPR000595">
    <property type="entry name" value="cNMP-bd_dom"/>
</dbReference>
<dbReference type="SUPFAM" id="SSF69635">
    <property type="entry name" value="Type III secretory system chaperone-like"/>
    <property type="match status" value="1"/>
</dbReference>
<dbReference type="OrthoDB" id="424058at2"/>
<gene>
    <name evidence="3" type="ORF">KR51_00008370</name>
</gene>
<name>U5DPI8_9CHRO</name>